<dbReference type="Proteomes" id="UP001061958">
    <property type="component" value="Unassembled WGS sequence"/>
</dbReference>
<name>A0A9C7Q1I2_9RHOD</name>
<evidence type="ECO:0000313" key="3">
    <source>
        <dbReference type="Proteomes" id="UP001061958"/>
    </source>
</evidence>
<feature type="transmembrane region" description="Helical" evidence="1">
    <location>
        <begin position="64"/>
        <end position="82"/>
    </location>
</feature>
<feature type="transmembrane region" description="Helical" evidence="1">
    <location>
        <begin position="143"/>
        <end position="160"/>
    </location>
</feature>
<dbReference type="PANTHER" id="PTHR35136">
    <property type="entry name" value="CYCLOEUCALENOL CYCLOISOMERASE"/>
    <property type="match status" value="1"/>
</dbReference>
<evidence type="ECO:0000313" key="2">
    <source>
        <dbReference type="EMBL" id="GJQ14758.1"/>
    </source>
</evidence>
<feature type="transmembrane region" description="Helical" evidence="1">
    <location>
        <begin position="244"/>
        <end position="268"/>
    </location>
</feature>
<keyword evidence="1" id="KW-1133">Transmembrane helix</keyword>
<dbReference type="PANTHER" id="PTHR35136:SF1">
    <property type="entry name" value="CYCLOEUCALENOL CYCLOISOMERASE"/>
    <property type="match status" value="1"/>
</dbReference>
<feature type="transmembrane region" description="Helical" evidence="1">
    <location>
        <begin position="213"/>
        <end position="232"/>
    </location>
</feature>
<reference evidence="2" key="2">
    <citation type="submission" date="2022-01" db="EMBL/GenBank/DDBJ databases">
        <authorList>
            <person name="Hirooka S."/>
            <person name="Miyagishima S.Y."/>
        </authorList>
    </citation>
    <scope>NUCLEOTIDE SEQUENCE</scope>
    <source>
        <strain evidence="2">NBRC 102759</strain>
    </source>
</reference>
<gene>
    <name evidence="2" type="ORF">GpartN1_g6549.t1</name>
</gene>
<accession>A0A9C7Q1I2</accession>
<dbReference type="GO" id="GO:0047793">
    <property type="term" value="F:cycloeucalenol cycloisomerase activity"/>
    <property type="evidence" value="ECO:0007669"/>
    <property type="project" value="InterPro"/>
</dbReference>
<proteinExistence type="predicted"/>
<feature type="transmembrane region" description="Helical" evidence="1">
    <location>
        <begin position="102"/>
        <end position="123"/>
    </location>
</feature>
<keyword evidence="3" id="KW-1185">Reference proteome</keyword>
<dbReference type="AlphaFoldDB" id="A0A9C7Q1I2"/>
<keyword evidence="1" id="KW-0812">Transmembrane</keyword>
<sequence>MPSRDQKPRDVVSKQELFQSWFATNESKRWCEKFMLVVTPLSIASLILGLVGSKGYQYCGKNEYLMFSFLMAAPCFVLPLFFSGSEDKKRPFHQRFWIKANLWNLVFGYIGNYFWTHYFYQLLGAHYTFESYRWNQVPIPCYLATHAYFCFYHTFATIILRRVVNGTKGLPTLVRNLVKWLFILSLAYATAVAETVTIAWFPYYSFDNWEKMVYFGSVFYALYFVVSFPMYYRIDEDPEHEWNLTAVVLDSFAAAMIVTLLLDLWRIFVGSLNGLQFQGIPFIV</sequence>
<organism evidence="2 3">
    <name type="scientific">Galdieria partita</name>
    <dbReference type="NCBI Taxonomy" id="83374"/>
    <lineage>
        <taxon>Eukaryota</taxon>
        <taxon>Rhodophyta</taxon>
        <taxon>Bangiophyceae</taxon>
        <taxon>Galdieriales</taxon>
        <taxon>Galdieriaceae</taxon>
        <taxon>Galdieria</taxon>
    </lineage>
</organism>
<feature type="transmembrane region" description="Helical" evidence="1">
    <location>
        <begin position="34"/>
        <end position="52"/>
    </location>
</feature>
<evidence type="ECO:0008006" key="4">
    <source>
        <dbReference type="Google" id="ProtNLM"/>
    </source>
</evidence>
<dbReference type="InterPro" id="IPR020532">
    <property type="entry name" value="Cycloeucalenol_cycloisomerase"/>
</dbReference>
<evidence type="ECO:0000256" key="1">
    <source>
        <dbReference type="SAM" id="Phobius"/>
    </source>
</evidence>
<dbReference type="OrthoDB" id="2111841at2759"/>
<comment type="caution">
    <text evidence="2">The sequence shown here is derived from an EMBL/GenBank/DDBJ whole genome shotgun (WGS) entry which is preliminary data.</text>
</comment>
<protein>
    <recommendedName>
        <fullName evidence="4">Cycloeucalenol cycloisomerase</fullName>
    </recommendedName>
</protein>
<dbReference type="EMBL" id="BQMJ01000059">
    <property type="protein sequence ID" value="GJQ14758.1"/>
    <property type="molecule type" value="Genomic_DNA"/>
</dbReference>
<reference evidence="2" key="1">
    <citation type="journal article" date="2022" name="Proc. Natl. Acad. Sci. U.S.A.">
        <title>Life cycle and functional genomics of the unicellular red alga Galdieria for elucidating algal and plant evolution and industrial use.</title>
        <authorList>
            <person name="Hirooka S."/>
            <person name="Itabashi T."/>
            <person name="Ichinose T.M."/>
            <person name="Onuma R."/>
            <person name="Fujiwara T."/>
            <person name="Yamashita S."/>
            <person name="Jong L.W."/>
            <person name="Tomita R."/>
            <person name="Iwane A.H."/>
            <person name="Miyagishima S.Y."/>
        </authorList>
    </citation>
    <scope>NUCLEOTIDE SEQUENCE</scope>
    <source>
        <strain evidence="2">NBRC 102759</strain>
    </source>
</reference>
<feature type="transmembrane region" description="Helical" evidence="1">
    <location>
        <begin position="180"/>
        <end position="201"/>
    </location>
</feature>
<keyword evidence="1" id="KW-0472">Membrane</keyword>